<dbReference type="GO" id="GO:0005886">
    <property type="term" value="C:plasma membrane"/>
    <property type="evidence" value="ECO:0007669"/>
    <property type="project" value="UniProtKB-SubCell"/>
</dbReference>
<dbReference type="PANTHER" id="PTHR13929:SF0">
    <property type="entry name" value="UBIA PRENYLTRANSFERASE DOMAIN-CONTAINING PROTEIN 1"/>
    <property type="match status" value="1"/>
</dbReference>
<dbReference type="EMBL" id="LKBA01000001">
    <property type="protein sequence ID" value="KPN64748.1"/>
    <property type="molecule type" value="Genomic_DNA"/>
</dbReference>
<feature type="transmembrane region" description="Helical" evidence="8">
    <location>
        <begin position="217"/>
        <end position="241"/>
    </location>
</feature>
<protein>
    <recommendedName>
        <fullName evidence="8 9">1,4-dihydroxy-2-naphthoate octaprenyltransferase</fullName>
        <shortName evidence="8">DHNA-octaprenyltransferase</shortName>
        <ecNumber evidence="8 9">2.5.1.74</ecNumber>
    </recommendedName>
</protein>
<organism evidence="10 11">
    <name type="scientific">Aliiroseovarius crassostreae</name>
    <dbReference type="NCBI Taxonomy" id="154981"/>
    <lineage>
        <taxon>Bacteria</taxon>
        <taxon>Pseudomonadati</taxon>
        <taxon>Pseudomonadota</taxon>
        <taxon>Alphaproteobacteria</taxon>
        <taxon>Rhodobacterales</taxon>
        <taxon>Paracoccaceae</taxon>
        <taxon>Aliiroseovarius</taxon>
    </lineage>
</organism>
<evidence type="ECO:0000256" key="4">
    <source>
        <dbReference type="ARBA" id="ARBA00022679"/>
    </source>
</evidence>
<evidence type="ECO:0000256" key="7">
    <source>
        <dbReference type="ARBA" id="ARBA00023136"/>
    </source>
</evidence>
<comment type="subcellular location">
    <subcellularLocation>
        <location evidence="8">Cell membrane</location>
        <topology evidence="8">Multi-pass membrane protein</topology>
    </subcellularLocation>
    <subcellularLocation>
        <location evidence="1">Membrane</location>
        <topology evidence="1">Multi-pass membrane protein</topology>
    </subcellularLocation>
</comment>
<dbReference type="PANTHER" id="PTHR13929">
    <property type="entry name" value="1,4-DIHYDROXY-2-NAPHTHOATE OCTAPRENYLTRANSFERASE"/>
    <property type="match status" value="1"/>
</dbReference>
<dbReference type="AlphaFoldDB" id="A0A0P7I638"/>
<evidence type="ECO:0000313" key="10">
    <source>
        <dbReference type="EMBL" id="KPN64748.1"/>
    </source>
</evidence>
<dbReference type="InterPro" id="IPR026046">
    <property type="entry name" value="UBIAD1"/>
</dbReference>
<evidence type="ECO:0000256" key="5">
    <source>
        <dbReference type="ARBA" id="ARBA00022692"/>
    </source>
</evidence>
<dbReference type="CDD" id="cd13962">
    <property type="entry name" value="PT_UbiA_UBIAD1"/>
    <property type="match status" value="1"/>
</dbReference>
<evidence type="ECO:0000256" key="3">
    <source>
        <dbReference type="ARBA" id="ARBA00022475"/>
    </source>
</evidence>
<keyword evidence="3 8" id="KW-1003">Cell membrane</keyword>
<keyword evidence="4 8" id="KW-0808">Transferase</keyword>
<comment type="function">
    <text evidence="8">Conversion of 1,4-dihydroxy-2-naphthoate (DHNA) to demethylmenaquinone (DMK).</text>
</comment>
<dbReference type="UniPathway" id="UPA00079">
    <property type="reaction ID" value="UER00168"/>
</dbReference>
<evidence type="ECO:0000256" key="6">
    <source>
        <dbReference type="ARBA" id="ARBA00022989"/>
    </source>
</evidence>
<sequence length="305" mass="31186">MSSVSPIADPVVARLQTLPRPLLWVIAARVKTLSLSLVPVLAGSWMAAGSGAWRPDVALAAGGASAAIQIGTNLWNDAADAASGVDGPNRLGPPRLTSMGLLEAVQVRRAAAGAFGIAGLLGLYLALLGGWPIVVIGVMSLALGFFYSMGPRPLSGTPLGELLVVAFFGVVAVAGTTYLHGQPVTGDVLFLGAVVGLPAAAILLINNHRDRETDYLAGRRTLAILIGPALSRATYVVLLALTVLGAFAFAPCAIALVPVVVLAGILSFLMMKTPVSSALNRLIPGTALFQLLVLLAVVAGRVFCG</sequence>
<dbReference type="GO" id="GO:0046428">
    <property type="term" value="F:1,4-dihydroxy-2-naphthoate polyprenyltransferase activity"/>
    <property type="evidence" value="ECO:0007669"/>
    <property type="project" value="UniProtKB-UniRule"/>
</dbReference>
<keyword evidence="7 8" id="KW-0472">Membrane</keyword>
<feature type="transmembrane region" description="Helical" evidence="8">
    <location>
        <begin position="162"/>
        <end position="181"/>
    </location>
</feature>
<dbReference type="GO" id="GO:0009234">
    <property type="term" value="P:menaquinone biosynthetic process"/>
    <property type="evidence" value="ECO:0007669"/>
    <property type="project" value="UniProtKB-UniRule"/>
</dbReference>
<evidence type="ECO:0000256" key="1">
    <source>
        <dbReference type="ARBA" id="ARBA00004141"/>
    </source>
</evidence>
<dbReference type="InterPro" id="IPR044878">
    <property type="entry name" value="UbiA_sf"/>
</dbReference>
<dbReference type="InterPro" id="IPR004657">
    <property type="entry name" value="MenA"/>
</dbReference>
<feature type="transmembrane region" description="Helical" evidence="8">
    <location>
        <begin position="187"/>
        <end position="205"/>
    </location>
</feature>
<name>A0A0P7I638_9RHOB</name>
<comment type="catalytic activity">
    <reaction evidence="8">
        <text>an all-trans-polyprenyl diphosphate + 1,4-dihydroxy-2-naphthoate + H(+) = a 2-demethylmenaquinol + CO2 + diphosphate</text>
        <dbReference type="Rhea" id="RHEA:26478"/>
        <dbReference type="Rhea" id="RHEA-COMP:9563"/>
        <dbReference type="Rhea" id="RHEA-COMP:9564"/>
        <dbReference type="ChEBI" id="CHEBI:11173"/>
        <dbReference type="ChEBI" id="CHEBI:15378"/>
        <dbReference type="ChEBI" id="CHEBI:16526"/>
        <dbReference type="ChEBI" id="CHEBI:33019"/>
        <dbReference type="ChEBI" id="CHEBI:55437"/>
        <dbReference type="ChEBI" id="CHEBI:58914"/>
        <dbReference type="EC" id="2.5.1.74"/>
    </reaction>
</comment>
<dbReference type="PIRSF" id="PIRSF005355">
    <property type="entry name" value="UBIAD1"/>
    <property type="match status" value="1"/>
</dbReference>
<dbReference type="OrthoDB" id="9767568at2"/>
<dbReference type="HAMAP" id="MF_01937">
    <property type="entry name" value="MenA_1"/>
    <property type="match status" value="1"/>
</dbReference>
<dbReference type="STRING" id="154981.AKJ29_05760"/>
<comment type="caution">
    <text evidence="10">The sequence shown here is derived from an EMBL/GenBank/DDBJ whole genome shotgun (WGS) entry which is preliminary data.</text>
</comment>
<proteinExistence type="inferred from homology"/>
<keyword evidence="5 8" id="KW-0812">Transmembrane</keyword>
<feature type="transmembrane region" description="Helical" evidence="8">
    <location>
        <begin position="282"/>
        <end position="303"/>
    </location>
</feature>
<feature type="transmembrane region" description="Helical" evidence="8">
    <location>
        <begin position="133"/>
        <end position="150"/>
    </location>
</feature>
<keyword evidence="11" id="KW-1185">Reference proteome</keyword>
<dbReference type="InterPro" id="IPR000537">
    <property type="entry name" value="UbiA_prenyltransferase"/>
</dbReference>
<evidence type="ECO:0000256" key="9">
    <source>
        <dbReference type="NCBIfam" id="TIGR00751"/>
    </source>
</evidence>
<dbReference type="Proteomes" id="UP000050471">
    <property type="component" value="Unassembled WGS sequence"/>
</dbReference>
<comment type="similarity">
    <text evidence="8">Belongs to the MenA family. Type 1 subfamily.</text>
</comment>
<dbReference type="NCBIfam" id="TIGR00751">
    <property type="entry name" value="menA"/>
    <property type="match status" value="1"/>
</dbReference>
<feature type="transmembrane region" description="Helical" evidence="8">
    <location>
        <begin position="247"/>
        <end position="270"/>
    </location>
</feature>
<evidence type="ECO:0000256" key="8">
    <source>
        <dbReference type="HAMAP-Rule" id="MF_01937"/>
    </source>
</evidence>
<reference evidence="10 11" key="1">
    <citation type="submission" date="2015-09" db="EMBL/GenBank/DDBJ databases">
        <title>Draft genome sequence of Aliiroseovarius crassostreae CV919-312TSm, the causative agent of Roseovarius Oyster Disease (formerly Juvenile Oyster Disease).</title>
        <authorList>
            <person name="Kessner L."/>
            <person name="Spinard E."/>
            <person name="Nelson D."/>
        </authorList>
    </citation>
    <scope>NUCLEOTIDE SEQUENCE [LARGE SCALE GENOMIC DNA]</scope>
    <source>
        <strain evidence="10 11">CV919-312</strain>
    </source>
</reference>
<evidence type="ECO:0000313" key="11">
    <source>
        <dbReference type="Proteomes" id="UP000050471"/>
    </source>
</evidence>
<keyword evidence="6 8" id="KW-1133">Transmembrane helix</keyword>
<gene>
    <name evidence="8" type="primary">menA</name>
    <name evidence="10" type="ORF">AKJ29_05760</name>
</gene>
<dbReference type="EC" id="2.5.1.74" evidence="8 9"/>
<dbReference type="RefSeq" id="WP_055187227.1">
    <property type="nucleotide sequence ID" value="NZ_FPBS01000015.1"/>
</dbReference>
<dbReference type="Pfam" id="PF01040">
    <property type="entry name" value="UbiA"/>
    <property type="match status" value="1"/>
</dbReference>
<dbReference type="Gene3D" id="1.10.357.140">
    <property type="entry name" value="UbiA prenyltransferase"/>
    <property type="match status" value="1"/>
</dbReference>
<keyword evidence="2 8" id="KW-0474">Menaquinone biosynthesis</keyword>
<dbReference type="GO" id="GO:0042371">
    <property type="term" value="P:vitamin K biosynthetic process"/>
    <property type="evidence" value="ECO:0007669"/>
    <property type="project" value="TreeGrafter"/>
</dbReference>
<evidence type="ECO:0000256" key="2">
    <source>
        <dbReference type="ARBA" id="ARBA00022428"/>
    </source>
</evidence>
<comment type="pathway">
    <text evidence="8">Quinol/quinone metabolism; menaquinone biosynthesis; menaquinol from 1,4-dihydroxy-2-naphthoate: step 1/2.</text>
</comment>
<accession>A0A0P7I638</accession>